<feature type="signal peptide" evidence="1">
    <location>
        <begin position="1"/>
        <end position="24"/>
    </location>
</feature>
<evidence type="ECO:0000313" key="3">
    <source>
        <dbReference type="Proteomes" id="UP000058074"/>
    </source>
</evidence>
<dbReference type="EMBL" id="CP012700">
    <property type="protein sequence ID" value="ALH78825.1"/>
    <property type="molecule type" value="Genomic_DNA"/>
</dbReference>
<dbReference type="KEGG" id="smag:AN936_00065"/>
<gene>
    <name evidence="2" type="ORF">AN936_00065</name>
</gene>
<dbReference type="PATRIC" id="fig|33050.5.peg.12"/>
<evidence type="ECO:0000256" key="1">
    <source>
        <dbReference type="SAM" id="SignalP"/>
    </source>
</evidence>
<proteinExistence type="predicted"/>
<sequence>MRKPTILSLAAAALLLPAASPAAAPGAAEWEIGPIIRGRNYSQAMPLRPQPTRTGWRFDFPVGDSPAAGHVHYVTYRPAPIAPGSRIIVRYRVDARAGTRFVPQERPDLPATVSLYFQRRGDNWTARGRYERFRWYAPAATVRKIARGEHEMIVRLDDPNWISVNSRSAKSDSGALEAALADIDRIGLVFGSSAARGHGVYATAPARFTLLSFRIEPAGQGSRDVG</sequence>
<dbReference type="AlphaFoldDB" id="A0A0N9U7M7"/>
<accession>A0A0N9U7M7</accession>
<name>A0A0N9U7M7_SPHMC</name>
<keyword evidence="1" id="KW-0732">Signal</keyword>
<dbReference type="OrthoDB" id="7447024at2"/>
<protein>
    <submittedName>
        <fullName evidence="2">Uncharacterized protein</fullName>
    </submittedName>
</protein>
<evidence type="ECO:0000313" key="2">
    <source>
        <dbReference type="EMBL" id="ALH78825.1"/>
    </source>
</evidence>
<reference evidence="2 3" key="1">
    <citation type="journal article" date="2015" name="Genome Announc.">
        <title>Complete Genome Sequence of Polypropylene Glycol- and Polyethylene Glycol-Degrading Sphingopyxis macrogoltabida Strain EY-1.</title>
        <authorList>
            <person name="Ohtsubo Y."/>
            <person name="Nagata Y."/>
            <person name="Numata M."/>
            <person name="Tsuchikane K."/>
            <person name="Hosoyama A."/>
            <person name="Yamazoe A."/>
            <person name="Tsuda M."/>
            <person name="Fujita N."/>
            <person name="Kawai F."/>
        </authorList>
    </citation>
    <scope>NUCLEOTIDE SEQUENCE [LARGE SCALE GENOMIC DNA]</scope>
    <source>
        <strain evidence="2 3">EY-1</strain>
    </source>
</reference>
<dbReference type="Proteomes" id="UP000058074">
    <property type="component" value="Chromosome"/>
</dbReference>
<feature type="chain" id="PRO_5006038818" evidence="1">
    <location>
        <begin position="25"/>
        <end position="226"/>
    </location>
</feature>
<dbReference type="RefSeq" id="WP_054586358.1">
    <property type="nucleotide sequence ID" value="NZ_CP012700.1"/>
</dbReference>
<organism evidence="2 3">
    <name type="scientific">Sphingopyxis macrogoltabida</name>
    <name type="common">Sphingomonas macrogoltabidus</name>
    <dbReference type="NCBI Taxonomy" id="33050"/>
    <lineage>
        <taxon>Bacteria</taxon>
        <taxon>Pseudomonadati</taxon>
        <taxon>Pseudomonadota</taxon>
        <taxon>Alphaproteobacteria</taxon>
        <taxon>Sphingomonadales</taxon>
        <taxon>Sphingomonadaceae</taxon>
        <taxon>Sphingopyxis</taxon>
    </lineage>
</organism>